<dbReference type="GO" id="GO:0006351">
    <property type="term" value="P:DNA-templated transcription"/>
    <property type="evidence" value="ECO:0007669"/>
    <property type="project" value="InterPro"/>
</dbReference>
<dbReference type="CDD" id="cd12148">
    <property type="entry name" value="fungal_TF_MHR"/>
    <property type="match status" value="1"/>
</dbReference>
<keyword evidence="10" id="KW-1185">Reference proteome</keyword>
<dbReference type="GeneID" id="34574748"/>
<keyword evidence="7" id="KW-0539">Nucleus</keyword>
<evidence type="ECO:0000313" key="10">
    <source>
        <dbReference type="Proteomes" id="UP000177622"/>
    </source>
</evidence>
<evidence type="ECO:0000256" key="5">
    <source>
        <dbReference type="ARBA" id="ARBA00023125"/>
    </source>
</evidence>
<keyword evidence="5" id="KW-0238">DNA-binding</keyword>
<evidence type="ECO:0000256" key="6">
    <source>
        <dbReference type="ARBA" id="ARBA00023163"/>
    </source>
</evidence>
<organism evidence="9 10">
    <name type="scientific">Penicillium arizonense</name>
    <dbReference type="NCBI Taxonomy" id="1835702"/>
    <lineage>
        <taxon>Eukaryota</taxon>
        <taxon>Fungi</taxon>
        <taxon>Dikarya</taxon>
        <taxon>Ascomycota</taxon>
        <taxon>Pezizomycotina</taxon>
        <taxon>Eurotiomycetes</taxon>
        <taxon>Eurotiomycetidae</taxon>
        <taxon>Eurotiales</taxon>
        <taxon>Aspergillaceae</taxon>
        <taxon>Penicillium</taxon>
    </lineage>
</organism>
<comment type="subcellular location">
    <subcellularLocation>
        <location evidence="1">Nucleus</location>
    </subcellularLocation>
</comment>
<comment type="caution">
    <text evidence="9">The sequence shown here is derived from an EMBL/GenBank/DDBJ whole genome shotgun (WGS) entry which is preliminary data.</text>
</comment>
<dbReference type="EMBL" id="LXJU01000005">
    <property type="protein sequence ID" value="OGE54783.1"/>
    <property type="molecule type" value="Genomic_DNA"/>
</dbReference>
<dbReference type="RefSeq" id="XP_022490214.1">
    <property type="nucleotide sequence ID" value="XM_022630014.1"/>
</dbReference>
<dbReference type="Proteomes" id="UP000177622">
    <property type="component" value="Unassembled WGS sequence"/>
</dbReference>
<reference evidence="9 10" key="1">
    <citation type="journal article" date="2016" name="Sci. Rep.">
        <title>Penicillium arizonense, a new, genome sequenced fungal species, reveals a high chemical diversity in secreted metabolites.</title>
        <authorList>
            <person name="Grijseels S."/>
            <person name="Nielsen J.C."/>
            <person name="Randelovic M."/>
            <person name="Nielsen J."/>
            <person name="Nielsen K.F."/>
            <person name="Workman M."/>
            <person name="Frisvad J.C."/>
        </authorList>
    </citation>
    <scope>NUCLEOTIDE SEQUENCE [LARGE SCALE GENOMIC DNA]</scope>
    <source>
        <strain evidence="9 10">CBS 141311</strain>
    </source>
</reference>
<keyword evidence="3" id="KW-0862">Zinc</keyword>
<gene>
    <name evidence="9" type="ORF">PENARI_c005G10683</name>
</gene>
<feature type="domain" description="Xylanolytic transcriptional activator regulatory" evidence="8">
    <location>
        <begin position="235"/>
        <end position="308"/>
    </location>
</feature>
<protein>
    <recommendedName>
        <fullName evidence="8">Xylanolytic transcriptional activator regulatory domain-containing protein</fullName>
    </recommendedName>
</protein>
<name>A0A1F5LNJ0_PENAI</name>
<keyword evidence="2" id="KW-0479">Metal-binding</keyword>
<dbReference type="STRING" id="1835702.A0A1F5LNJ0"/>
<proteinExistence type="predicted"/>
<sequence length="659" mass="74808">MESDADSPLSAKARSVAIDLGMLSLQSDSRQKHYLGSSSGLLFTKLMGLDDELRPAQASRQTRRLAPLRISDEVYRTLYGRLKSELPSPDEACLLLEIYFQNIHIDQPFIHPASLVNAYQALYTCAQRGYDSSVDRNGWLHDLDIFSYNGKFDHFAGHNATPISIFTAVFHISMAFSLAATVLTRKKNYDFSPARFHRMAMSTASETFSNISVTSLQAILLLTVQSLIEPAGINVWTLTHIAISHCIDLGLHREPTEFEAPRDATTILRFIFYTVYSLDRSIATIQGRPLGIRDETFDIKPPDETDIAAMTRLTDSDLEIKVPISQLLALSICRFHLDQHISEIKLLLYHLPTRNHSFVWPTNLSEIQTRIKNELDQWLAGVHRIAPTGNMDDDDKVKLQFEKMRQEQLYHSAITLLFQPSQVFPSPSQEALTLCYQSCSKRLQIYDAVGTRDMLYYNWRNIHGIFSSGATIVYCAWVSREIQRTVPFAKLLRDLRTCSNHLSIGSQWWPSVRNGKESFETMIDLVIKYFSDLQLQVFPLSAHRRRLESNAQFLESQPPVFGAHDPDRDVQGYGVTQESQYSQSERPVFHNQNQQLETNGYQPLEPDLDSVLVDSLQDLNGSSIEAAMENFMAEFLHEDWGWDPFSSSTGAFDSGPGFP</sequence>
<evidence type="ECO:0000256" key="2">
    <source>
        <dbReference type="ARBA" id="ARBA00022723"/>
    </source>
</evidence>
<evidence type="ECO:0000256" key="4">
    <source>
        <dbReference type="ARBA" id="ARBA00023015"/>
    </source>
</evidence>
<dbReference type="GO" id="GO:0005634">
    <property type="term" value="C:nucleus"/>
    <property type="evidence" value="ECO:0007669"/>
    <property type="project" value="UniProtKB-SubCell"/>
</dbReference>
<dbReference type="AlphaFoldDB" id="A0A1F5LNJ0"/>
<evidence type="ECO:0000256" key="3">
    <source>
        <dbReference type="ARBA" id="ARBA00022833"/>
    </source>
</evidence>
<dbReference type="PANTHER" id="PTHR47782:SF1">
    <property type="entry name" value="PYRIMIDINE PATHWAY REGULATORY PROTEIN 1"/>
    <property type="match status" value="1"/>
</dbReference>
<dbReference type="Pfam" id="PF04082">
    <property type="entry name" value="Fungal_trans"/>
    <property type="match status" value="1"/>
</dbReference>
<dbReference type="GO" id="GO:0045944">
    <property type="term" value="P:positive regulation of transcription by RNA polymerase II"/>
    <property type="evidence" value="ECO:0007669"/>
    <property type="project" value="TreeGrafter"/>
</dbReference>
<dbReference type="OrthoDB" id="25921at2759"/>
<keyword evidence="6" id="KW-0804">Transcription</keyword>
<dbReference type="GO" id="GO:0043565">
    <property type="term" value="F:sequence-specific DNA binding"/>
    <property type="evidence" value="ECO:0007669"/>
    <property type="project" value="TreeGrafter"/>
</dbReference>
<evidence type="ECO:0000259" key="8">
    <source>
        <dbReference type="SMART" id="SM00906"/>
    </source>
</evidence>
<dbReference type="InterPro" id="IPR007219">
    <property type="entry name" value="XnlR_reg_dom"/>
</dbReference>
<dbReference type="GO" id="GO:0008270">
    <property type="term" value="F:zinc ion binding"/>
    <property type="evidence" value="ECO:0007669"/>
    <property type="project" value="InterPro"/>
</dbReference>
<dbReference type="PANTHER" id="PTHR47782">
    <property type="entry name" value="ZN(II)2CYS6 TRANSCRIPTION FACTOR (EUROFUNG)-RELATED"/>
    <property type="match status" value="1"/>
</dbReference>
<keyword evidence="4" id="KW-0805">Transcription regulation</keyword>
<evidence type="ECO:0000313" key="9">
    <source>
        <dbReference type="EMBL" id="OGE54783.1"/>
    </source>
</evidence>
<evidence type="ECO:0000256" key="1">
    <source>
        <dbReference type="ARBA" id="ARBA00004123"/>
    </source>
</evidence>
<dbReference type="InterPro" id="IPR052202">
    <property type="entry name" value="Yeast_MetPath_Reg"/>
</dbReference>
<dbReference type="GO" id="GO:0000981">
    <property type="term" value="F:DNA-binding transcription factor activity, RNA polymerase II-specific"/>
    <property type="evidence" value="ECO:0007669"/>
    <property type="project" value="TreeGrafter"/>
</dbReference>
<evidence type="ECO:0000256" key="7">
    <source>
        <dbReference type="ARBA" id="ARBA00023242"/>
    </source>
</evidence>
<accession>A0A1F5LNJ0</accession>
<dbReference type="SMART" id="SM00906">
    <property type="entry name" value="Fungal_trans"/>
    <property type="match status" value="1"/>
</dbReference>